<comment type="caution">
    <text evidence="1">The sequence shown here is derived from an EMBL/GenBank/DDBJ whole genome shotgun (WGS) entry which is preliminary data.</text>
</comment>
<dbReference type="SUPFAM" id="SSF54427">
    <property type="entry name" value="NTF2-like"/>
    <property type="match status" value="1"/>
</dbReference>
<evidence type="ECO:0000313" key="1">
    <source>
        <dbReference type="EMBL" id="KFE69108.1"/>
    </source>
</evidence>
<dbReference type="AlphaFoldDB" id="A0A085WN45"/>
<dbReference type="Proteomes" id="UP000028725">
    <property type="component" value="Unassembled WGS sequence"/>
</dbReference>
<proteinExistence type="predicted"/>
<protein>
    <recommendedName>
        <fullName evidence="3">Lipoprotein</fullName>
    </recommendedName>
</protein>
<gene>
    <name evidence="1" type="ORF">DB31_7010</name>
</gene>
<dbReference type="RefSeq" id="WP_044187858.1">
    <property type="nucleotide sequence ID" value="NZ_JMCB01000005.1"/>
</dbReference>
<dbReference type="EMBL" id="JMCB01000005">
    <property type="protein sequence ID" value="KFE69108.1"/>
    <property type="molecule type" value="Genomic_DNA"/>
</dbReference>
<accession>A0A085WN45</accession>
<dbReference type="InterPro" id="IPR032710">
    <property type="entry name" value="NTF2-like_dom_sf"/>
</dbReference>
<evidence type="ECO:0008006" key="3">
    <source>
        <dbReference type="Google" id="ProtNLM"/>
    </source>
</evidence>
<dbReference type="PROSITE" id="PS51257">
    <property type="entry name" value="PROKAR_LIPOPROTEIN"/>
    <property type="match status" value="1"/>
</dbReference>
<sequence length="141" mass="15613">MSRAALIPVLALTLFTGCYGPKSSPEGTVKSFYSAIEAQEWMTLHEMLDPGSLQKSGGPGKAAAFYYSIYQDIQDIDLSIEESLITRPDEDAVVRFKCTATFRALGEMPHDNDCSDTLALKYHDGKWYIMIPGTEGLRPKI</sequence>
<organism evidence="1 2">
    <name type="scientific">Hyalangium minutum</name>
    <dbReference type="NCBI Taxonomy" id="394096"/>
    <lineage>
        <taxon>Bacteria</taxon>
        <taxon>Pseudomonadati</taxon>
        <taxon>Myxococcota</taxon>
        <taxon>Myxococcia</taxon>
        <taxon>Myxococcales</taxon>
        <taxon>Cystobacterineae</taxon>
        <taxon>Archangiaceae</taxon>
        <taxon>Hyalangium</taxon>
    </lineage>
</organism>
<dbReference type="STRING" id="394096.DB31_7010"/>
<name>A0A085WN45_9BACT</name>
<evidence type="ECO:0000313" key="2">
    <source>
        <dbReference type="Proteomes" id="UP000028725"/>
    </source>
</evidence>
<keyword evidence="2" id="KW-1185">Reference proteome</keyword>
<reference evidence="1 2" key="1">
    <citation type="submission" date="2014-04" db="EMBL/GenBank/DDBJ databases">
        <title>Genome assembly of Hyalangium minutum DSM 14724.</title>
        <authorList>
            <person name="Sharma G."/>
            <person name="Subramanian S."/>
        </authorList>
    </citation>
    <scope>NUCLEOTIDE SEQUENCE [LARGE SCALE GENOMIC DNA]</scope>
    <source>
        <strain evidence="1 2">DSM 14724</strain>
    </source>
</reference>